<keyword evidence="2" id="KW-1003">Cell membrane</keyword>
<dbReference type="GO" id="GO:0005886">
    <property type="term" value="C:plasma membrane"/>
    <property type="evidence" value="ECO:0007669"/>
    <property type="project" value="UniProtKB-SubCell"/>
</dbReference>
<feature type="domain" description="DUF202" evidence="7">
    <location>
        <begin position="22"/>
        <end position="88"/>
    </location>
</feature>
<dbReference type="RefSeq" id="WP_147684105.1">
    <property type="nucleotide sequence ID" value="NZ_VDUX01000002.1"/>
</dbReference>
<dbReference type="PANTHER" id="PTHR34187">
    <property type="entry name" value="FGR18P"/>
    <property type="match status" value="1"/>
</dbReference>
<evidence type="ECO:0000256" key="3">
    <source>
        <dbReference type="ARBA" id="ARBA00022692"/>
    </source>
</evidence>
<protein>
    <submittedName>
        <fullName evidence="8">DUF202 domain-containing protein</fullName>
    </submittedName>
</protein>
<dbReference type="Proteomes" id="UP000321571">
    <property type="component" value="Unassembled WGS sequence"/>
</dbReference>
<keyword evidence="3 6" id="KW-0812">Transmembrane</keyword>
<dbReference type="InterPro" id="IPR003807">
    <property type="entry name" value="DUF202"/>
</dbReference>
<accession>A0A5C8NLF4</accession>
<organism evidence="8 9">
    <name type="scientific">Aeromicrobium terrae</name>
    <dbReference type="NCBI Taxonomy" id="2498846"/>
    <lineage>
        <taxon>Bacteria</taxon>
        <taxon>Bacillati</taxon>
        <taxon>Actinomycetota</taxon>
        <taxon>Actinomycetes</taxon>
        <taxon>Propionibacteriales</taxon>
        <taxon>Nocardioidaceae</taxon>
        <taxon>Aeromicrobium</taxon>
    </lineage>
</organism>
<dbReference type="Pfam" id="PF02656">
    <property type="entry name" value="DUF202"/>
    <property type="match status" value="1"/>
</dbReference>
<comment type="caution">
    <text evidence="8">The sequence shown here is derived from an EMBL/GenBank/DDBJ whole genome shotgun (WGS) entry which is preliminary data.</text>
</comment>
<dbReference type="InterPro" id="IPR052053">
    <property type="entry name" value="IM_YidH-like"/>
</dbReference>
<keyword evidence="4 6" id="KW-1133">Transmembrane helix</keyword>
<gene>
    <name evidence="8" type="ORF">FHP06_04175</name>
</gene>
<dbReference type="EMBL" id="VDUX01000002">
    <property type="protein sequence ID" value="TXL61920.1"/>
    <property type="molecule type" value="Genomic_DNA"/>
</dbReference>
<feature type="transmembrane region" description="Helical" evidence="6">
    <location>
        <begin position="63"/>
        <end position="83"/>
    </location>
</feature>
<evidence type="ECO:0000313" key="9">
    <source>
        <dbReference type="Proteomes" id="UP000321571"/>
    </source>
</evidence>
<evidence type="ECO:0000259" key="7">
    <source>
        <dbReference type="Pfam" id="PF02656"/>
    </source>
</evidence>
<reference evidence="8 9" key="1">
    <citation type="submission" date="2019-06" db="EMBL/GenBank/DDBJ databases">
        <title>Aeromicrobium sp. nov., isolated from a maize field.</title>
        <authorList>
            <person name="Lin S.-Y."/>
            <person name="Tsai C.-F."/>
            <person name="Young C.-C."/>
        </authorList>
    </citation>
    <scope>NUCLEOTIDE SEQUENCE [LARGE SCALE GENOMIC DNA]</scope>
    <source>
        <strain evidence="8 9">CC-CFT486</strain>
    </source>
</reference>
<feature type="transmembrane region" description="Helical" evidence="6">
    <location>
        <begin position="31"/>
        <end position="51"/>
    </location>
</feature>
<evidence type="ECO:0000313" key="8">
    <source>
        <dbReference type="EMBL" id="TXL61920.1"/>
    </source>
</evidence>
<keyword evidence="5 6" id="KW-0472">Membrane</keyword>
<evidence type="ECO:0000256" key="6">
    <source>
        <dbReference type="SAM" id="Phobius"/>
    </source>
</evidence>
<dbReference type="PANTHER" id="PTHR34187:SF2">
    <property type="entry name" value="DUF202 DOMAIN-CONTAINING PROTEIN"/>
    <property type="match status" value="1"/>
</dbReference>
<dbReference type="AlphaFoldDB" id="A0A5C8NLF4"/>
<comment type="subcellular location">
    <subcellularLocation>
        <location evidence="1">Cell membrane</location>
        <topology evidence="1">Multi-pass membrane protein</topology>
    </subcellularLocation>
</comment>
<proteinExistence type="predicted"/>
<evidence type="ECO:0000256" key="5">
    <source>
        <dbReference type="ARBA" id="ARBA00023136"/>
    </source>
</evidence>
<evidence type="ECO:0000256" key="1">
    <source>
        <dbReference type="ARBA" id="ARBA00004651"/>
    </source>
</evidence>
<name>A0A5C8NLF4_9ACTN</name>
<sequence>MTDTEQRWPRGLYDHGEEPDPRFSLANERTFLAWIRTTLALLAGAAGVHAFDLDVTDALARSASTLLAVAGLAAALQAWVGWVRTERALREGRPLPSNAAGAVLVAAVAVTAAAMIVVGSTG</sequence>
<keyword evidence="9" id="KW-1185">Reference proteome</keyword>
<feature type="transmembrane region" description="Helical" evidence="6">
    <location>
        <begin position="95"/>
        <end position="118"/>
    </location>
</feature>
<evidence type="ECO:0000256" key="2">
    <source>
        <dbReference type="ARBA" id="ARBA00022475"/>
    </source>
</evidence>
<evidence type="ECO:0000256" key="4">
    <source>
        <dbReference type="ARBA" id="ARBA00022989"/>
    </source>
</evidence>
<dbReference type="OrthoDB" id="582337at2"/>